<sequence>MHIAMADGNMKNLCNDMISMPLSYLILPQEITGHFHPALYLSRILRNGIRTRTGRIQLKFMI</sequence>
<comment type="caution">
    <text evidence="1">The sequence shown here is derived from an EMBL/GenBank/DDBJ whole genome shotgun (WGS) entry which is preliminary data.</text>
</comment>
<keyword evidence="2" id="KW-1185">Reference proteome</keyword>
<proteinExistence type="predicted"/>
<gene>
    <name evidence="1" type="ORF">RDI58_001028</name>
</gene>
<dbReference type="Proteomes" id="UP001371456">
    <property type="component" value="Unassembled WGS sequence"/>
</dbReference>
<accession>A0AAN8U4B6</accession>
<protein>
    <submittedName>
        <fullName evidence="1">Uncharacterized protein</fullName>
    </submittedName>
</protein>
<organism evidence="1 2">
    <name type="scientific">Solanum bulbocastanum</name>
    <name type="common">Wild potato</name>
    <dbReference type="NCBI Taxonomy" id="147425"/>
    <lineage>
        <taxon>Eukaryota</taxon>
        <taxon>Viridiplantae</taxon>
        <taxon>Streptophyta</taxon>
        <taxon>Embryophyta</taxon>
        <taxon>Tracheophyta</taxon>
        <taxon>Spermatophyta</taxon>
        <taxon>Magnoliopsida</taxon>
        <taxon>eudicotyledons</taxon>
        <taxon>Gunneridae</taxon>
        <taxon>Pentapetalae</taxon>
        <taxon>asterids</taxon>
        <taxon>lamiids</taxon>
        <taxon>Solanales</taxon>
        <taxon>Solanaceae</taxon>
        <taxon>Solanoideae</taxon>
        <taxon>Solaneae</taxon>
        <taxon>Solanum</taxon>
    </lineage>
</organism>
<name>A0AAN8U4B6_SOLBU</name>
<dbReference type="AlphaFoldDB" id="A0AAN8U4B6"/>
<dbReference type="EMBL" id="JBANQN010000001">
    <property type="protein sequence ID" value="KAK6803244.1"/>
    <property type="molecule type" value="Genomic_DNA"/>
</dbReference>
<evidence type="ECO:0000313" key="2">
    <source>
        <dbReference type="Proteomes" id="UP001371456"/>
    </source>
</evidence>
<reference evidence="1 2" key="1">
    <citation type="submission" date="2024-02" db="EMBL/GenBank/DDBJ databases">
        <title>de novo genome assembly of Solanum bulbocastanum strain 11H21.</title>
        <authorList>
            <person name="Hosaka A.J."/>
        </authorList>
    </citation>
    <scope>NUCLEOTIDE SEQUENCE [LARGE SCALE GENOMIC DNA]</scope>
    <source>
        <tissue evidence="1">Young leaves</tissue>
    </source>
</reference>
<evidence type="ECO:0000313" key="1">
    <source>
        <dbReference type="EMBL" id="KAK6803244.1"/>
    </source>
</evidence>